<keyword evidence="3" id="KW-0812">Transmembrane</keyword>
<accession>A0A7K1L5T4</accession>
<dbReference type="Proteomes" id="UP000432015">
    <property type="component" value="Unassembled WGS sequence"/>
</dbReference>
<keyword evidence="3" id="KW-1133">Transmembrane helix</keyword>
<gene>
    <name evidence="4" type="ORF">GNZ18_24765</name>
</gene>
<protein>
    <recommendedName>
        <fullName evidence="6">DivIVA domain-containing protein</fullName>
    </recommendedName>
</protein>
<evidence type="ECO:0008006" key="6">
    <source>
        <dbReference type="Google" id="ProtNLM"/>
    </source>
</evidence>
<evidence type="ECO:0000256" key="3">
    <source>
        <dbReference type="SAM" id="Phobius"/>
    </source>
</evidence>
<feature type="coiled-coil region" evidence="1">
    <location>
        <begin position="85"/>
        <end position="112"/>
    </location>
</feature>
<feature type="compositionally biased region" description="Acidic residues" evidence="2">
    <location>
        <begin position="138"/>
        <end position="149"/>
    </location>
</feature>
<name>A0A7K1L5T4_9ACTN</name>
<organism evidence="4 5">
    <name type="scientific">Actinomadura litoris</name>
    <dbReference type="NCBI Taxonomy" id="2678616"/>
    <lineage>
        <taxon>Bacteria</taxon>
        <taxon>Bacillati</taxon>
        <taxon>Actinomycetota</taxon>
        <taxon>Actinomycetes</taxon>
        <taxon>Streptosporangiales</taxon>
        <taxon>Thermomonosporaceae</taxon>
        <taxon>Actinomadura</taxon>
    </lineage>
</organism>
<feature type="transmembrane region" description="Helical" evidence="3">
    <location>
        <begin position="6"/>
        <end position="28"/>
    </location>
</feature>
<keyword evidence="1" id="KW-0175">Coiled coil</keyword>
<evidence type="ECO:0000256" key="2">
    <source>
        <dbReference type="SAM" id="MobiDB-lite"/>
    </source>
</evidence>
<proteinExistence type="predicted"/>
<comment type="caution">
    <text evidence="4">The sequence shown here is derived from an EMBL/GenBank/DDBJ whole genome shotgun (WGS) entry which is preliminary data.</text>
</comment>
<dbReference type="EMBL" id="WOFH01000009">
    <property type="protein sequence ID" value="MUN39782.1"/>
    <property type="molecule type" value="Genomic_DNA"/>
</dbReference>
<keyword evidence="3" id="KW-0472">Membrane</keyword>
<keyword evidence="5" id="KW-1185">Reference proteome</keyword>
<dbReference type="AlphaFoldDB" id="A0A7K1L5T4"/>
<evidence type="ECO:0000313" key="4">
    <source>
        <dbReference type="EMBL" id="MUN39782.1"/>
    </source>
</evidence>
<dbReference type="RefSeq" id="WP_312874712.1">
    <property type="nucleotide sequence ID" value="NZ_WOFH01000009.1"/>
</dbReference>
<sequence length="149" mass="15969">MTDRSANVVVVFVLVGVAVLGAVVVLAMGRGGELAETHADHPPLPLPEGRQLTASEAAHLRLPHAAWGYQVTVTDEALRRLRGALTERDLRLAVLERQLDDLRRRLGEQERPERIGALHGIQEQVVANNGALRGPEDGAADEPAGEEGA</sequence>
<reference evidence="4 5" key="1">
    <citation type="submission" date="2019-11" db="EMBL/GenBank/DDBJ databases">
        <authorList>
            <person name="Cao P."/>
        </authorList>
    </citation>
    <scope>NUCLEOTIDE SEQUENCE [LARGE SCALE GENOMIC DNA]</scope>
    <source>
        <strain evidence="4 5">NEAU-AAG5</strain>
    </source>
</reference>
<feature type="region of interest" description="Disordered" evidence="2">
    <location>
        <begin position="127"/>
        <end position="149"/>
    </location>
</feature>
<evidence type="ECO:0000256" key="1">
    <source>
        <dbReference type="SAM" id="Coils"/>
    </source>
</evidence>
<evidence type="ECO:0000313" key="5">
    <source>
        <dbReference type="Proteomes" id="UP000432015"/>
    </source>
</evidence>